<evidence type="ECO:0000313" key="4">
    <source>
        <dbReference type="EMBL" id="KAG8461104.1"/>
    </source>
</evidence>
<dbReference type="PANTHER" id="PTHR11710:SF0">
    <property type="entry name" value="40S RIBOSOMAL PROTEIN S19"/>
    <property type="match status" value="1"/>
</dbReference>
<keyword evidence="2" id="KW-0689">Ribosomal protein</keyword>
<accession>A0A8J5XI04</accession>
<evidence type="ECO:0008006" key="6">
    <source>
        <dbReference type="Google" id="ProtNLM"/>
    </source>
</evidence>
<comment type="similarity">
    <text evidence="1">Belongs to the eukaryotic ribosomal protein eS19 family.</text>
</comment>
<keyword evidence="3" id="KW-0687">Ribonucleoprotein</keyword>
<evidence type="ECO:0000313" key="5">
    <source>
        <dbReference type="Proteomes" id="UP000751190"/>
    </source>
</evidence>
<dbReference type="GO" id="GO:0003735">
    <property type="term" value="F:structural constituent of ribosome"/>
    <property type="evidence" value="ECO:0007669"/>
    <property type="project" value="InterPro"/>
</dbReference>
<dbReference type="SMART" id="SM01413">
    <property type="entry name" value="Ribosomal_S19e"/>
    <property type="match status" value="1"/>
</dbReference>
<dbReference type="GO" id="GO:0006412">
    <property type="term" value="P:translation"/>
    <property type="evidence" value="ECO:0007669"/>
    <property type="project" value="InterPro"/>
</dbReference>
<name>A0A8J5XI04_DIALT</name>
<organism evidence="4 5">
    <name type="scientific">Diacronema lutheri</name>
    <name type="common">Unicellular marine alga</name>
    <name type="synonym">Monochrysis lutheri</name>
    <dbReference type="NCBI Taxonomy" id="2081491"/>
    <lineage>
        <taxon>Eukaryota</taxon>
        <taxon>Haptista</taxon>
        <taxon>Haptophyta</taxon>
        <taxon>Pavlovophyceae</taxon>
        <taxon>Pavlovales</taxon>
        <taxon>Pavlovaceae</taxon>
        <taxon>Diacronema</taxon>
    </lineage>
</organism>
<dbReference type="OMA" id="WAPFVKT"/>
<dbReference type="OrthoDB" id="428974at2759"/>
<dbReference type="Proteomes" id="UP000751190">
    <property type="component" value="Unassembled WGS sequence"/>
</dbReference>
<dbReference type="PANTHER" id="PTHR11710">
    <property type="entry name" value="40S RIBOSOMAL PROTEIN S19"/>
    <property type="match status" value="1"/>
</dbReference>
<dbReference type="Gene3D" id="1.10.10.10">
    <property type="entry name" value="Winged helix-like DNA-binding domain superfamily/Winged helix DNA-binding domain"/>
    <property type="match status" value="1"/>
</dbReference>
<keyword evidence="5" id="KW-1185">Reference proteome</keyword>
<evidence type="ECO:0000256" key="2">
    <source>
        <dbReference type="ARBA" id="ARBA00022980"/>
    </source>
</evidence>
<evidence type="ECO:0000256" key="1">
    <source>
        <dbReference type="ARBA" id="ARBA00010014"/>
    </source>
</evidence>
<gene>
    <name evidence="4" type="ORF">KFE25_003673</name>
</gene>
<sequence>MSVTPRVSNNTPAEGPCGVTVKDVPAGDFIVAYAAHLKRTGKIELPKWSDLVKTSKARELAPYDPDWYYVRAAAIARRVYLRGNVGVGAMRKIYGGRQRRGTVKEKFALSGGSIPRHIFAQLEKMKILEKAPATGKGGRRITETGQRDLDSIAGQIKSADK</sequence>
<dbReference type="InterPro" id="IPR036390">
    <property type="entry name" value="WH_DNA-bd_sf"/>
</dbReference>
<proteinExistence type="inferred from homology"/>
<dbReference type="InterPro" id="IPR001266">
    <property type="entry name" value="Ribosomal_eS19"/>
</dbReference>
<dbReference type="FunFam" id="1.10.10.10:FF:000118">
    <property type="entry name" value="40S ribosomal protein S19"/>
    <property type="match status" value="1"/>
</dbReference>
<evidence type="ECO:0000256" key="3">
    <source>
        <dbReference type="ARBA" id="ARBA00023274"/>
    </source>
</evidence>
<dbReference type="GO" id="GO:0003723">
    <property type="term" value="F:RNA binding"/>
    <property type="evidence" value="ECO:0007669"/>
    <property type="project" value="TreeGrafter"/>
</dbReference>
<dbReference type="SUPFAM" id="SSF46785">
    <property type="entry name" value="Winged helix' DNA-binding domain"/>
    <property type="match status" value="1"/>
</dbReference>
<comment type="caution">
    <text evidence="4">The sequence shown here is derived from an EMBL/GenBank/DDBJ whole genome shotgun (WGS) entry which is preliminary data.</text>
</comment>
<dbReference type="GO" id="GO:0022627">
    <property type="term" value="C:cytosolic small ribosomal subunit"/>
    <property type="evidence" value="ECO:0007669"/>
    <property type="project" value="TreeGrafter"/>
</dbReference>
<reference evidence="4" key="1">
    <citation type="submission" date="2021-05" db="EMBL/GenBank/DDBJ databases">
        <title>The genome of the haptophyte Pavlova lutheri (Diacronema luteri, Pavlovales) - a model for lipid biosynthesis in eukaryotic algae.</title>
        <authorList>
            <person name="Hulatt C.J."/>
            <person name="Posewitz M.C."/>
        </authorList>
    </citation>
    <scope>NUCLEOTIDE SEQUENCE</scope>
    <source>
        <strain evidence="4">NIVA-4/92</strain>
    </source>
</reference>
<protein>
    <recommendedName>
        <fullName evidence="6">40S ribosomal protein S19</fullName>
    </recommendedName>
</protein>
<dbReference type="EMBL" id="JAGTXO010000028">
    <property type="protein sequence ID" value="KAG8461104.1"/>
    <property type="molecule type" value="Genomic_DNA"/>
</dbReference>
<dbReference type="InterPro" id="IPR036388">
    <property type="entry name" value="WH-like_DNA-bd_sf"/>
</dbReference>
<dbReference type="Pfam" id="PF01090">
    <property type="entry name" value="Ribosomal_S19e"/>
    <property type="match status" value="1"/>
</dbReference>
<dbReference type="GO" id="GO:0000028">
    <property type="term" value="P:ribosomal small subunit assembly"/>
    <property type="evidence" value="ECO:0007669"/>
    <property type="project" value="TreeGrafter"/>
</dbReference>
<dbReference type="AlphaFoldDB" id="A0A8J5XI04"/>